<organism evidence="1 2">
    <name type="scientific">Dreissena polymorpha</name>
    <name type="common">Zebra mussel</name>
    <name type="synonym">Mytilus polymorpha</name>
    <dbReference type="NCBI Taxonomy" id="45954"/>
    <lineage>
        <taxon>Eukaryota</taxon>
        <taxon>Metazoa</taxon>
        <taxon>Spiralia</taxon>
        <taxon>Lophotrochozoa</taxon>
        <taxon>Mollusca</taxon>
        <taxon>Bivalvia</taxon>
        <taxon>Autobranchia</taxon>
        <taxon>Heteroconchia</taxon>
        <taxon>Euheterodonta</taxon>
        <taxon>Imparidentia</taxon>
        <taxon>Neoheterodontei</taxon>
        <taxon>Myida</taxon>
        <taxon>Dreissenoidea</taxon>
        <taxon>Dreissenidae</taxon>
        <taxon>Dreissena</taxon>
    </lineage>
</organism>
<name>A0A9D4H6G3_DREPO</name>
<sequence>MLQVACRLQYWEGLIQQFVDYAEMSLSENDVSEMVLPEVRHADSRDLAAAQIWRLNIPNPEG</sequence>
<dbReference type="AlphaFoldDB" id="A0A9D4H6G3"/>
<reference evidence="1" key="2">
    <citation type="submission" date="2020-11" db="EMBL/GenBank/DDBJ databases">
        <authorList>
            <person name="McCartney M.A."/>
            <person name="Auch B."/>
            <person name="Kono T."/>
            <person name="Mallez S."/>
            <person name="Becker A."/>
            <person name="Gohl D.M."/>
            <person name="Silverstein K.A.T."/>
            <person name="Koren S."/>
            <person name="Bechman K.B."/>
            <person name="Herman A."/>
            <person name="Abrahante J.E."/>
            <person name="Garbe J."/>
        </authorList>
    </citation>
    <scope>NUCLEOTIDE SEQUENCE</scope>
    <source>
        <strain evidence="1">Duluth1</strain>
        <tissue evidence="1">Whole animal</tissue>
    </source>
</reference>
<gene>
    <name evidence="1" type="ORF">DPMN_103720</name>
</gene>
<evidence type="ECO:0000313" key="2">
    <source>
        <dbReference type="Proteomes" id="UP000828390"/>
    </source>
</evidence>
<protein>
    <submittedName>
        <fullName evidence="1">Uncharacterized protein</fullName>
    </submittedName>
</protein>
<dbReference type="Proteomes" id="UP000828390">
    <property type="component" value="Unassembled WGS sequence"/>
</dbReference>
<comment type="caution">
    <text evidence="1">The sequence shown here is derived from an EMBL/GenBank/DDBJ whole genome shotgun (WGS) entry which is preliminary data.</text>
</comment>
<proteinExistence type="predicted"/>
<evidence type="ECO:0000313" key="1">
    <source>
        <dbReference type="EMBL" id="KAH3830476.1"/>
    </source>
</evidence>
<dbReference type="EMBL" id="JAIWYP010000004">
    <property type="protein sequence ID" value="KAH3830476.1"/>
    <property type="molecule type" value="Genomic_DNA"/>
</dbReference>
<keyword evidence="2" id="KW-1185">Reference proteome</keyword>
<accession>A0A9D4H6G3</accession>
<reference evidence="1" key="1">
    <citation type="journal article" date="2019" name="bioRxiv">
        <title>The Genome of the Zebra Mussel, Dreissena polymorpha: A Resource for Invasive Species Research.</title>
        <authorList>
            <person name="McCartney M.A."/>
            <person name="Auch B."/>
            <person name="Kono T."/>
            <person name="Mallez S."/>
            <person name="Zhang Y."/>
            <person name="Obille A."/>
            <person name="Becker A."/>
            <person name="Abrahante J.E."/>
            <person name="Garbe J."/>
            <person name="Badalamenti J.P."/>
            <person name="Herman A."/>
            <person name="Mangelson H."/>
            <person name="Liachko I."/>
            <person name="Sullivan S."/>
            <person name="Sone E.D."/>
            <person name="Koren S."/>
            <person name="Silverstein K.A.T."/>
            <person name="Beckman K.B."/>
            <person name="Gohl D.M."/>
        </authorList>
    </citation>
    <scope>NUCLEOTIDE SEQUENCE</scope>
    <source>
        <strain evidence="1">Duluth1</strain>
        <tissue evidence="1">Whole animal</tissue>
    </source>
</reference>